<sequence length="94" mass="9805">MGAAVALAVGLTAPAAAAPARAQAPVQEAAPAACGSFGVFSLYYNHCGTTRVVIWVDQINVGGYRDFEMCVGPGETLIGPRPQYIDAWYNGKLC</sequence>
<feature type="signal peptide" evidence="1">
    <location>
        <begin position="1"/>
        <end position="17"/>
    </location>
</feature>
<accession>A0ABU0X1P0</accession>
<name>A0ABU0X1P0_9PSEU</name>
<organism evidence="2 3">
    <name type="scientific">Saccharothrix yanglingensis</name>
    <dbReference type="NCBI Taxonomy" id="659496"/>
    <lineage>
        <taxon>Bacteria</taxon>
        <taxon>Bacillati</taxon>
        <taxon>Actinomycetota</taxon>
        <taxon>Actinomycetes</taxon>
        <taxon>Pseudonocardiales</taxon>
        <taxon>Pseudonocardiaceae</taxon>
        <taxon>Saccharothrix</taxon>
    </lineage>
</organism>
<evidence type="ECO:0000313" key="2">
    <source>
        <dbReference type="EMBL" id="MDQ2586051.1"/>
    </source>
</evidence>
<keyword evidence="1" id="KW-0732">Signal</keyword>
<dbReference type="InterPro" id="IPR045935">
    <property type="entry name" value="DUF6355"/>
</dbReference>
<feature type="chain" id="PRO_5047060318" evidence="1">
    <location>
        <begin position="18"/>
        <end position="94"/>
    </location>
</feature>
<proteinExistence type="predicted"/>
<protein>
    <submittedName>
        <fullName evidence="2">Uncharacterized protein</fullName>
    </submittedName>
</protein>
<dbReference type="Proteomes" id="UP001225605">
    <property type="component" value="Unassembled WGS sequence"/>
</dbReference>
<dbReference type="Pfam" id="PF19882">
    <property type="entry name" value="DUF6355"/>
    <property type="match status" value="1"/>
</dbReference>
<reference evidence="2 3" key="1">
    <citation type="submission" date="2017-06" db="EMBL/GenBank/DDBJ databases">
        <title>Cultured bacterium strain Saccharothrix yanglingensis Hhs.015.</title>
        <authorList>
            <person name="Xia Y."/>
        </authorList>
    </citation>
    <scope>NUCLEOTIDE SEQUENCE [LARGE SCALE GENOMIC DNA]</scope>
    <source>
        <strain evidence="2 3">Hhs.015</strain>
    </source>
</reference>
<gene>
    <name evidence="2" type="ORF">CKY47_19075</name>
</gene>
<evidence type="ECO:0000256" key="1">
    <source>
        <dbReference type="SAM" id="SignalP"/>
    </source>
</evidence>
<comment type="caution">
    <text evidence="2">The sequence shown here is derived from an EMBL/GenBank/DDBJ whole genome shotgun (WGS) entry which is preliminary data.</text>
</comment>
<evidence type="ECO:0000313" key="3">
    <source>
        <dbReference type="Proteomes" id="UP001225605"/>
    </source>
</evidence>
<dbReference type="EMBL" id="NSDM01000008">
    <property type="protein sequence ID" value="MDQ2586051.1"/>
    <property type="molecule type" value="Genomic_DNA"/>
</dbReference>
<keyword evidence="3" id="KW-1185">Reference proteome</keyword>